<organism evidence="1 2">
    <name type="scientific">Kitasatospora gansuensis</name>
    <dbReference type="NCBI Taxonomy" id="258050"/>
    <lineage>
        <taxon>Bacteria</taxon>
        <taxon>Bacillati</taxon>
        <taxon>Actinomycetota</taxon>
        <taxon>Actinomycetes</taxon>
        <taxon>Kitasatosporales</taxon>
        <taxon>Streptomycetaceae</taxon>
        <taxon>Kitasatospora</taxon>
    </lineage>
</organism>
<dbReference type="Proteomes" id="UP000573327">
    <property type="component" value="Unassembled WGS sequence"/>
</dbReference>
<comment type="caution">
    <text evidence="1">The sequence shown here is derived from an EMBL/GenBank/DDBJ whole genome shotgun (WGS) entry which is preliminary data.</text>
</comment>
<dbReference type="AlphaFoldDB" id="A0A7W7WFE5"/>
<accession>A0A7W7WFE5</accession>
<reference evidence="1 2" key="1">
    <citation type="submission" date="2020-08" db="EMBL/GenBank/DDBJ databases">
        <title>Sequencing the genomes of 1000 actinobacteria strains.</title>
        <authorList>
            <person name="Klenk H.-P."/>
        </authorList>
    </citation>
    <scope>NUCLEOTIDE SEQUENCE [LARGE SCALE GENOMIC DNA]</scope>
    <source>
        <strain evidence="1 2">DSM 44786</strain>
    </source>
</reference>
<dbReference type="EMBL" id="JACHJR010000001">
    <property type="protein sequence ID" value="MBB4944878.1"/>
    <property type="molecule type" value="Genomic_DNA"/>
</dbReference>
<proteinExistence type="predicted"/>
<evidence type="ECO:0000313" key="2">
    <source>
        <dbReference type="Proteomes" id="UP000573327"/>
    </source>
</evidence>
<keyword evidence="2" id="KW-1185">Reference proteome</keyword>
<sequence length="49" mass="5506">MSSSAAQLGYVDFGSEQVAHSFDWSAASQRAVTTRYWWESLPFSRPLPP</sequence>
<gene>
    <name evidence="1" type="ORF">F4556_000413</name>
</gene>
<name>A0A7W7WFE5_9ACTN</name>
<evidence type="ECO:0000313" key="1">
    <source>
        <dbReference type="EMBL" id="MBB4944878.1"/>
    </source>
</evidence>
<protein>
    <submittedName>
        <fullName evidence="1">Uncharacterized protein</fullName>
    </submittedName>
</protein>